<dbReference type="EMBL" id="JBHTCO010000015">
    <property type="protein sequence ID" value="MFC7393819.1"/>
    <property type="molecule type" value="Genomic_DNA"/>
</dbReference>
<dbReference type="Gene3D" id="3.40.50.300">
    <property type="entry name" value="P-loop containing nucleotide triphosphate hydrolases"/>
    <property type="match status" value="1"/>
</dbReference>
<reference evidence="2" key="1">
    <citation type="journal article" date="2019" name="Int. J. Syst. Evol. Microbiol.">
        <title>The Global Catalogue of Microorganisms (GCM) 10K type strain sequencing project: providing services to taxonomists for standard genome sequencing and annotation.</title>
        <authorList>
            <consortium name="The Broad Institute Genomics Platform"/>
            <consortium name="The Broad Institute Genome Sequencing Center for Infectious Disease"/>
            <person name="Wu L."/>
            <person name="Ma J."/>
        </authorList>
    </citation>
    <scope>NUCLEOTIDE SEQUENCE [LARGE SCALE GENOMIC DNA]</scope>
    <source>
        <strain evidence="2">CGMCC 1.16305</strain>
    </source>
</reference>
<protein>
    <submittedName>
        <fullName evidence="1">AAA family ATPase</fullName>
    </submittedName>
</protein>
<dbReference type="InterPro" id="IPR052922">
    <property type="entry name" value="Cytidylate_Kinase-2"/>
</dbReference>
<evidence type="ECO:0000313" key="1">
    <source>
        <dbReference type="EMBL" id="MFC7393819.1"/>
    </source>
</evidence>
<keyword evidence="2" id="KW-1185">Reference proteome</keyword>
<accession>A0ABW2PXD8</accession>
<gene>
    <name evidence="1" type="ORF">ACFQRG_12725</name>
</gene>
<dbReference type="RefSeq" id="WP_380966524.1">
    <property type="nucleotide sequence ID" value="NZ_JBHTCO010000015.1"/>
</dbReference>
<evidence type="ECO:0000313" key="2">
    <source>
        <dbReference type="Proteomes" id="UP001596505"/>
    </source>
</evidence>
<dbReference type="Proteomes" id="UP001596505">
    <property type="component" value="Unassembled WGS sequence"/>
</dbReference>
<comment type="caution">
    <text evidence="1">The sequence shown here is derived from an EMBL/GenBank/DDBJ whole genome shotgun (WGS) entry which is preliminary data.</text>
</comment>
<dbReference type="Pfam" id="PF13238">
    <property type="entry name" value="AAA_18"/>
    <property type="match status" value="1"/>
</dbReference>
<dbReference type="PANTHER" id="PTHR37816">
    <property type="entry name" value="YALI0E33011P"/>
    <property type="match status" value="1"/>
</dbReference>
<name>A0ABW2PXD8_9BACL</name>
<dbReference type="SUPFAM" id="SSF52540">
    <property type="entry name" value="P-loop containing nucleoside triphosphate hydrolases"/>
    <property type="match status" value="1"/>
</dbReference>
<dbReference type="PANTHER" id="PTHR37816:SF2">
    <property type="entry name" value="DNA TOPOLOGY MODULATION PROTEIN FLAR-RELATED PROTEIN"/>
    <property type="match status" value="1"/>
</dbReference>
<proteinExistence type="predicted"/>
<organism evidence="1 2">
    <name type="scientific">Scopulibacillus cellulosilyticus</name>
    <dbReference type="NCBI Taxonomy" id="2665665"/>
    <lineage>
        <taxon>Bacteria</taxon>
        <taxon>Bacillati</taxon>
        <taxon>Bacillota</taxon>
        <taxon>Bacilli</taxon>
        <taxon>Bacillales</taxon>
        <taxon>Sporolactobacillaceae</taxon>
        <taxon>Scopulibacillus</taxon>
    </lineage>
</organism>
<dbReference type="InterPro" id="IPR027417">
    <property type="entry name" value="P-loop_NTPase"/>
</dbReference>
<sequence length="175" mass="20692">MINDDLKNNIPNKIHIIGSVGSGKTTLARTLSSKLNIPHFELDNVVWMRFKTGDIKRSEEERDRCLRSIIESTAWIIEGVHYKWVLQSFQKADLIIFLDTSYSKRIYRIIKRFILQKIGVEKANYQPTFKIFKDMFNWNAHFENKSRPEIIKMLDQFSSKLITLKDNMEIGRFFS</sequence>